<dbReference type="Gene3D" id="2.60.120.260">
    <property type="entry name" value="Galactose-binding domain-like"/>
    <property type="match status" value="2"/>
</dbReference>
<evidence type="ECO:0000313" key="3">
    <source>
        <dbReference type="Proteomes" id="UP000183615"/>
    </source>
</evidence>
<dbReference type="PANTHER" id="PTHR39198:SF1">
    <property type="entry name" value="ALPHA-GALACTOSIDASE NEW3 DOMAIN-CONTAINING PROTEIN"/>
    <property type="match status" value="1"/>
</dbReference>
<evidence type="ECO:0000256" key="1">
    <source>
        <dbReference type="SAM" id="Phobius"/>
    </source>
</evidence>
<keyword evidence="1" id="KW-0472">Membrane</keyword>
<dbReference type="InterPro" id="IPR013783">
    <property type="entry name" value="Ig-like_fold"/>
</dbReference>
<dbReference type="AlphaFoldDB" id="A0A1J5U1A3"/>
<dbReference type="EMBL" id="MIYZ01000012">
    <property type="protein sequence ID" value="OIR22549.1"/>
    <property type="molecule type" value="Genomic_DNA"/>
</dbReference>
<evidence type="ECO:0000313" key="2">
    <source>
        <dbReference type="EMBL" id="OIR22549.1"/>
    </source>
</evidence>
<evidence type="ECO:0008006" key="4">
    <source>
        <dbReference type="Google" id="ProtNLM"/>
    </source>
</evidence>
<dbReference type="Gene3D" id="2.60.40.10">
    <property type="entry name" value="Immunoglobulins"/>
    <property type="match status" value="1"/>
</dbReference>
<dbReference type="SUPFAM" id="SSF49265">
    <property type="entry name" value="Fibronectin type III"/>
    <property type="match status" value="2"/>
</dbReference>
<name>A0A1J5U1A3_9ARCH</name>
<accession>A0A1J5U1A3</accession>
<keyword evidence="1" id="KW-1133">Transmembrane helix</keyword>
<dbReference type="Proteomes" id="UP000183615">
    <property type="component" value="Unassembled WGS sequence"/>
</dbReference>
<organism evidence="2 3">
    <name type="scientific">Marine Group III euryarchaeote CG-Epi2</name>
    <dbReference type="NCBI Taxonomy" id="1888996"/>
    <lineage>
        <taxon>Archaea</taxon>
        <taxon>Methanobacteriati</taxon>
        <taxon>Thermoplasmatota</taxon>
        <taxon>Thermoplasmata</taxon>
        <taxon>Candidatus Thermoprofundales</taxon>
    </lineage>
</organism>
<keyword evidence="1" id="KW-0812">Transmembrane</keyword>
<protein>
    <recommendedName>
        <fullName evidence="4">Fibronectin type-III domain-containing protein</fullName>
    </recommendedName>
</protein>
<gene>
    <name evidence="2" type="ORF">BET99_00765</name>
</gene>
<dbReference type="InterPro" id="IPR036116">
    <property type="entry name" value="FN3_sf"/>
</dbReference>
<reference evidence="2 3" key="1">
    <citation type="submission" date="2016-08" db="EMBL/GenBank/DDBJ databases">
        <title>New Insights into Marine Group III Euryarchaeota, from dark to light.</title>
        <authorList>
            <person name="Haro-Moreno J.M."/>
            <person name="Rodriguez-Valera F."/>
            <person name="Lopez-Garcia P."/>
            <person name="Moreira D."/>
            <person name="Martin-Cuadrado A.B."/>
        </authorList>
    </citation>
    <scope>NUCLEOTIDE SEQUENCE [LARGE SCALE GENOMIC DNA]</scope>
    <source>
        <strain evidence="2">CG-Epi2</strain>
    </source>
</reference>
<comment type="caution">
    <text evidence="2">The sequence shown here is derived from an EMBL/GenBank/DDBJ whole genome shotgun (WGS) entry which is preliminary data.</text>
</comment>
<dbReference type="PANTHER" id="PTHR39198">
    <property type="entry name" value="HYPOTHETICAL MEMBRANE PROTEIN, CONSERVED"/>
    <property type="match status" value="1"/>
</dbReference>
<proteinExistence type="predicted"/>
<feature type="transmembrane region" description="Helical" evidence="1">
    <location>
        <begin position="1144"/>
        <end position="1164"/>
    </location>
</feature>
<sequence>MPMVIRHRLAFLVIIFITFAIIGQVKAEDAEINISSIKYTNDLENGELVTLVSSGKDNATSYKYKLYDDDDDDCDTQSCLPVNWYASDYDDSDWNINATPFGNDELNGLEPNTIWQTEDGLGDYLVIRHYFTYEKPEEVLSATLSIAHNNYYMAYLNGNLIRDCSWYQNHDGCYEGDADYWNNVLTYDGNQYSGPNPDWLIDGENVLVILGIDITWGGDTDQWLDVELAINVPSWKNTPIILGDELVLRIDYFNYGENNETNVTISLDIDGIFFSNKTIDIEKNQTYQWLVDWTPERLGDINVTAKVLNTTLTRSIHIGYYAYSIDFLKIHKTSNIDETVTFQFNITNDGDVNDNFTFYLYNIPNDWDYTFSPNIASLSPNESMDVKLNITTSDTAQAGNYSIFPTIISQYYSQTINTLIHSGSSNSTEYHYAIWNGSDFPDDFYEINYNDSMWEVGAAPFGNDELRGIEPNTLWQTDDTNYTYITARHWLNYTGSLDFSELRIKIAHDDYYKVYLNEKLIRDCFSGWGCGGDGRYWEDTITINSSWLNNGNNLIAIAARDSTQGWGGSGGGDGRQWLDMELETSNLRSKLWDFQEIYNELTVSVNETYNMELLIPISNKDISEEQYTFTIWAINTGNVKDTYDITISLNDTSNFTIISYNSVLEIPYGQDRDIELKIALSDSISKFSIGSFNVNIVSRNSTEELSDSAIISAKMYVIPDTLSPGTYTESPELVNNSSFEVNWYVHDWYKTNEIMGNDTKYFLIEYMTDNGTNGEVWGDWILWNNFSKDIDSAIFPYGIDGYQYRFRSIGGDNEGLVENKEDKYDSQTLVDLSAPYADVSLRLSTNITNLDYIEIEWNVEHPNITGYNIEYRYDYGPIWISIEENTLAKWVGFNIPIDGIYEFRVLTYDEAGNEGISDLTDILTIDTIAPNTKLINLPELISSYSIIIDIENLEDTVNLSLYYALSKEGEEIFPLEWTLYGEYKTSDLPVSINTVDGNHYYFKIVAYDLVGNHVLNESYEEFIVDQQIPKNIRNLEIKNTKEIDNGTTSISITFQSSQSQDLIGYRIYRSINQNETGEIIGYLEAGDTYLSYRDPNVKLGFEYYYSVVAVDRMEFESEPEMESISLKSENIETVIENDEDNNSFIYIGGGIVGLAALGAGYYVFSNKGMNGEILSSVAEVVDEADTGTSKFTEIDGELLCSACGSMFGISEEKVCPSCGVFDE</sequence>